<feature type="signal peptide" evidence="5">
    <location>
        <begin position="1"/>
        <end position="25"/>
    </location>
</feature>
<comment type="cofactor">
    <cofactor evidence="3">
        <name>Zn(2+)</name>
        <dbReference type="ChEBI" id="CHEBI:29105"/>
    </cofactor>
    <text evidence="3">Binds 1 zinc ion per subunit.</text>
</comment>
<dbReference type="Proteomes" id="UP000006620">
    <property type="component" value="Chromosome"/>
</dbReference>
<dbReference type="AlphaFoldDB" id="F8F8H4"/>
<dbReference type="Pfam" id="PF00080">
    <property type="entry name" value="Sod_Cu"/>
    <property type="match status" value="1"/>
</dbReference>
<evidence type="ECO:0000256" key="2">
    <source>
        <dbReference type="ARBA" id="ARBA00024900"/>
    </source>
</evidence>
<dbReference type="HOGENOM" id="CLU_056632_8_1_9"/>
<evidence type="ECO:0000313" key="8">
    <source>
        <dbReference type="Proteomes" id="UP000006620"/>
    </source>
</evidence>
<comment type="function">
    <text evidence="2">Destroys radicals which are normally produced within the cells and which are toxic to biological systems. May play a role in favoring mycobacterial survival in phagocytes.</text>
</comment>
<evidence type="ECO:0000256" key="1">
    <source>
        <dbReference type="ARBA" id="ARBA00010457"/>
    </source>
</evidence>
<dbReference type="RefSeq" id="WP_013916723.1">
    <property type="nucleotide sequence ID" value="NC_015690.1"/>
</dbReference>
<dbReference type="GO" id="GO:0005507">
    <property type="term" value="F:copper ion binding"/>
    <property type="evidence" value="ECO:0007669"/>
    <property type="project" value="InterPro"/>
</dbReference>
<keyword evidence="3" id="KW-0186">Copper</keyword>
<gene>
    <name evidence="7" type="ordered locus">KNP414_03004</name>
</gene>
<evidence type="ECO:0000313" key="7">
    <source>
        <dbReference type="EMBL" id="AEI41562.1"/>
    </source>
</evidence>
<dbReference type="EC" id="1.15.1.1" evidence="3"/>
<dbReference type="GO" id="GO:0004784">
    <property type="term" value="F:superoxide dismutase activity"/>
    <property type="evidence" value="ECO:0007669"/>
    <property type="project" value="UniProtKB-EC"/>
</dbReference>
<evidence type="ECO:0000256" key="3">
    <source>
        <dbReference type="RuleBase" id="RU000393"/>
    </source>
</evidence>
<dbReference type="PROSITE" id="PS51257">
    <property type="entry name" value="PROKAR_LIPOPROTEIN"/>
    <property type="match status" value="1"/>
</dbReference>
<name>F8F8H4_PAEMK</name>
<keyword evidence="3" id="KW-0862">Zinc</keyword>
<feature type="domain" description="Superoxide dismutase copper/zinc binding" evidence="6">
    <location>
        <begin position="70"/>
        <end position="200"/>
    </location>
</feature>
<dbReference type="EMBL" id="CP002869">
    <property type="protein sequence ID" value="AEI41562.1"/>
    <property type="molecule type" value="Genomic_DNA"/>
</dbReference>
<dbReference type="PANTHER" id="PTHR10003">
    <property type="entry name" value="SUPEROXIDE DISMUTASE CU-ZN -RELATED"/>
    <property type="match status" value="1"/>
</dbReference>
<dbReference type="InterPro" id="IPR036423">
    <property type="entry name" value="SOD-like_Cu/Zn_dom_sf"/>
</dbReference>
<sequence length="202" mass="21201">MKGYKSMGGLLAGMLLLSACSGPSAWFGLGGKTEHQHEPLHKNGSEAVMAYESKDAQEIDIIGIRGTSIGKAKLSQAPDGVRIQLDAAHLPPGPHGFHFHETGRCEAPDFKTAGAHFNPTGRKHGTENPQGPHAGDLPNIEADKNGMAKADFVMKGLTLEKGKPTSLLKEGGTSLVIHEKADDYKTDPSGNSGARIACGAVK</sequence>
<comment type="cofactor">
    <cofactor evidence="3">
        <name>Cu cation</name>
        <dbReference type="ChEBI" id="CHEBI:23378"/>
    </cofactor>
    <text evidence="3">Binds 1 copper ion per subunit.</text>
</comment>
<keyword evidence="3" id="KW-0560">Oxidoreductase</keyword>
<feature type="region of interest" description="Disordered" evidence="4">
    <location>
        <begin position="118"/>
        <end position="138"/>
    </location>
</feature>
<dbReference type="CDD" id="cd00305">
    <property type="entry name" value="Cu-Zn_Superoxide_Dismutase"/>
    <property type="match status" value="1"/>
</dbReference>
<dbReference type="PATRIC" id="fig|1036673.3.peg.2755"/>
<dbReference type="InterPro" id="IPR018152">
    <property type="entry name" value="SOD_Cu/Zn_BS"/>
</dbReference>
<dbReference type="PROSITE" id="PS00332">
    <property type="entry name" value="SOD_CU_ZN_2"/>
    <property type="match status" value="1"/>
</dbReference>
<keyword evidence="3" id="KW-0479">Metal-binding</keyword>
<comment type="similarity">
    <text evidence="1 3">Belongs to the Cu-Zn superoxide dismutase family.</text>
</comment>
<comment type="catalytic activity">
    <reaction evidence="3">
        <text>2 superoxide + 2 H(+) = H2O2 + O2</text>
        <dbReference type="Rhea" id="RHEA:20696"/>
        <dbReference type="ChEBI" id="CHEBI:15378"/>
        <dbReference type="ChEBI" id="CHEBI:15379"/>
        <dbReference type="ChEBI" id="CHEBI:16240"/>
        <dbReference type="ChEBI" id="CHEBI:18421"/>
        <dbReference type="EC" id="1.15.1.1"/>
    </reaction>
</comment>
<evidence type="ECO:0000259" key="6">
    <source>
        <dbReference type="Pfam" id="PF00080"/>
    </source>
</evidence>
<dbReference type="InterPro" id="IPR024134">
    <property type="entry name" value="SOD_Cu/Zn_/chaperone"/>
</dbReference>
<keyword evidence="5" id="KW-0732">Signal</keyword>
<reference evidence="7 8" key="2">
    <citation type="journal article" date="2013" name="Genome Announc.">
        <title>Genome Sequence of Growth-Improving Paenibacillus mucilaginosus Strain KNP414.</title>
        <authorList>
            <person name="Lu J.J."/>
            <person name="Wang J.F."/>
            <person name="Hu X.F."/>
        </authorList>
    </citation>
    <scope>NUCLEOTIDE SEQUENCE [LARGE SCALE GENOMIC DNA]</scope>
    <source>
        <strain evidence="7 8">KNP414</strain>
    </source>
</reference>
<reference evidence="8" key="1">
    <citation type="submission" date="2011-06" db="EMBL/GenBank/DDBJ databases">
        <title>Complete genome sequence of Paenibacillus mucilaginosus KNP414.</title>
        <authorList>
            <person name="Wang J."/>
            <person name="Hu S."/>
            <person name="Hu X."/>
            <person name="Zhang B."/>
            <person name="Dong D."/>
            <person name="Zhang S."/>
            <person name="Zhao K."/>
            <person name="Wu D."/>
        </authorList>
    </citation>
    <scope>NUCLEOTIDE SEQUENCE [LARGE SCALE GENOMIC DNA]</scope>
    <source>
        <strain evidence="8">KNP414</strain>
    </source>
</reference>
<proteinExistence type="inferred from homology"/>
<dbReference type="SUPFAM" id="SSF49329">
    <property type="entry name" value="Cu,Zn superoxide dismutase-like"/>
    <property type="match status" value="1"/>
</dbReference>
<evidence type="ECO:0000256" key="4">
    <source>
        <dbReference type="SAM" id="MobiDB-lite"/>
    </source>
</evidence>
<dbReference type="KEGG" id="pms:KNP414_03004"/>
<organism evidence="7 8">
    <name type="scientific">Paenibacillus mucilaginosus (strain KNP414)</name>
    <dbReference type="NCBI Taxonomy" id="1036673"/>
    <lineage>
        <taxon>Bacteria</taxon>
        <taxon>Bacillati</taxon>
        <taxon>Bacillota</taxon>
        <taxon>Bacilli</taxon>
        <taxon>Bacillales</taxon>
        <taxon>Paenibacillaceae</taxon>
        <taxon>Paenibacillus</taxon>
    </lineage>
</organism>
<accession>F8F8H4</accession>
<feature type="chain" id="PRO_5039418964" description="Superoxide dismutase [Cu-Zn]" evidence="5">
    <location>
        <begin position="26"/>
        <end position="202"/>
    </location>
</feature>
<evidence type="ECO:0000256" key="5">
    <source>
        <dbReference type="SAM" id="SignalP"/>
    </source>
</evidence>
<dbReference type="InterPro" id="IPR001424">
    <property type="entry name" value="SOD_Cu_Zn_dom"/>
</dbReference>
<dbReference type="Gene3D" id="2.60.40.200">
    <property type="entry name" value="Superoxide dismutase, copper/zinc binding domain"/>
    <property type="match status" value="1"/>
</dbReference>
<protein>
    <recommendedName>
        <fullName evidence="3">Superoxide dismutase [Cu-Zn]</fullName>
        <ecNumber evidence="3">1.15.1.1</ecNumber>
    </recommendedName>
</protein>